<dbReference type="Proteomes" id="UP000054558">
    <property type="component" value="Unassembled WGS sequence"/>
</dbReference>
<accession>A0A1Y1IC17</accession>
<feature type="region of interest" description="Disordered" evidence="7">
    <location>
        <begin position="118"/>
        <end position="145"/>
    </location>
</feature>
<sequence>MAAILQEAPVQAALQIASPMLAVGGAEGTIGAKVAPSEVPYKLVERPQELIQEGTSVLLDINGEKTSFAVVKKTLKVRVGKNLVSLEPLIGLPFGSKFEVRTGPNTADLVPVSAAKAAEAAKAREETPGTEGEEGPSGGNGKQREEMVQSLVAKVTEERALKVGASPAAVKKDNRALVDNNTAQALSKEDVEELRRQGLSGQEIIQALVANSATFSGKTEFSQEKYLKKKQKKYAPQMTVRRPSGRSVCEAYFNKNPEKTCHLRTDSLSFLLAMSNASAHHDVLVFETCGGLVTAAVAERLGGHGTLCSTYSGPRPDSIDLARMFNFDEATANSISRASMQSLVDGRSKKGENAEASGRELDEATQAGEEEGARMGADVDVATAGGEPASATGASEMDVDEKPSNSKQGPSEVDEGATDGWRNLGVGLESNEEEAKGSGLRTERNEVGVSGEGPVEAEGTGWRGLGVGDETVTGSEAGPSNRATKAAERKARRDEKRKAEGGGNKGNRLGMAASEELLQQWARQGFTSLVVAAPNFQPLAVAQVMLPLLAPSSCFAFYHTSLQPLAECMHWLQVNRKAVALQLGEPWLREYQVLPARTHPQMQMSATGGYVLSGITIVEEANPVEEENKSKEAGNKRKRGKGAPPRGGGGKRGRGR</sequence>
<keyword evidence="5" id="KW-0539">Nucleus</keyword>
<evidence type="ECO:0000256" key="7">
    <source>
        <dbReference type="SAM" id="MobiDB-lite"/>
    </source>
</evidence>
<evidence type="ECO:0000313" key="8">
    <source>
        <dbReference type="EMBL" id="GAQ86969.1"/>
    </source>
</evidence>
<keyword evidence="9" id="KW-1185">Reference proteome</keyword>
<protein>
    <recommendedName>
        <fullName evidence="3">tRNA (adenine(58)-N(1))-methyltransferase non-catalytic subunit TRM6</fullName>
    </recommendedName>
    <alternativeName>
        <fullName evidence="6">tRNA(m1A58)-methyltransferase subunit TRM6</fullName>
    </alternativeName>
</protein>
<feature type="compositionally biased region" description="Basic and acidic residues" evidence="7">
    <location>
        <begin position="346"/>
        <end position="362"/>
    </location>
</feature>
<dbReference type="OrthoDB" id="10254665at2759"/>
<feature type="compositionally biased region" description="Basic and acidic residues" evidence="7">
    <location>
        <begin position="626"/>
        <end position="635"/>
    </location>
</feature>
<gene>
    <name evidence="8" type="ORF">KFL_003230140</name>
</gene>
<name>A0A1Y1IC17_KLENI</name>
<dbReference type="AlphaFoldDB" id="A0A1Y1IC17"/>
<evidence type="ECO:0000256" key="6">
    <source>
        <dbReference type="ARBA" id="ARBA00032319"/>
    </source>
</evidence>
<dbReference type="EMBL" id="DF237272">
    <property type="protein sequence ID" value="GAQ86969.1"/>
    <property type="molecule type" value="Genomic_DNA"/>
</dbReference>
<dbReference type="PANTHER" id="PTHR12945">
    <property type="entry name" value="TRANSLATION INITIATION FACTOR EIF3-RELATED"/>
    <property type="match status" value="1"/>
</dbReference>
<organism evidence="8 9">
    <name type="scientific">Klebsormidium nitens</name>
    <name type="common">Green alga</name>
    <name type="synonym">Ulothrix nitens</name>
    <dbReference type="NCBI Taxonomy" id="105231"/>
    <lineage>
        <taxon>Eukaryota</taxon>
        <taxon>Viridiplantae</taxon>
        <taxon>Streptophyta</taxon>
        <taxon>Klebsormidiophyceae</taxon>
        <taxon>Klebsormidiales</taxon>
        <taxon>Klebsormidiaceae</taxon>
        <taxon>Klebsormidium</taxon>
    </lineage>
</organism>
<evidence type="ECO:0000256" key="1">
    <source>
        <dbReference type="ARBA" id="ARBA00004123"/>
    </source>
</evidence>
<evidence type="ECO:0000256" key="3">
    <source>
        <dbReference type="ARBA" id="ARBA00021704"/>
    </source>
</evidence>
<feature type="compositionally biased region" description="Basic and acidic residues" evidence="7">
    <location>
        <begin position="485"/>
        <end position="500"/>
    </location>
</feature>
<keyword evidence="4" id="KW-0819">tRNA processing</keyword>
<evidence type="ECO:0000256" key="4">
    <source>
        <dbReference type="ARBA" id="ARBA00022694"/>
    </source>
</evidence>
<dbReference type="GO" id="GO:0031515">
    <property type="term" value="C:tRNA (m1A) methyltransferase complex"/>
    <property type="evidence" value="ECO:0000318"/>
    <property type="project" value="GO_Central"/>
</dbReference>
<dbReference type="GO" id="GO:0003743">
    <property type="term" value="F:translation initiation factor activity"/>
    <property type="evidence" value="ECO:0007669"/>
    <property type="project" value="UniProtKB-KW"/>
</dbReference>
<evidence type="ECO:0000256" key="2">
    <source>
        <dbReference type="ARBA" id="ARBA00008320"/>
    </source>
</evidence>
<comment type="subcellular location">
    <subcellularLocation>
        <location evidence="1">Nucleus</location>
    </subcellularLocation>
</comment>
<feature type="region of interest" description="Disordered" evidence="7">
    <location>
        <begin position="622"/>
        <end position="656"/>
    </location>
</feature>
<feature type="compositionally biased region" description="Basic and acidic residues" evidence="7">
    <location>
        <begin position="433"/>
        <end position="446"/>
    </location>
</feature>
<dbReference type="InterPro" id="IPR017423">
    <property type="entry name" value="TRM6"/>
</dbReference>
<dbReference type="STRING" id="105231.A0A1Y1IC17"/>
<evidence type="ECO:0000313" key="9">
    <source>
        <dbReference type="Proteomes" id="UP000054558"/>
    </source>
</evidence>
<dbReference type="Pfam" id="PF04189">
    <property type="entry name" value="Gcd10p"/>
    <property type="match status" value="1"/>
</dbReference>
<dbReference type="OMA" id="TRCRPYQ"/>
<reference evidence="8 9" key="1">
    <citation type="journal article" date="2014" name="Nat. Commun.">
        <title>Klebsormidium flaccidum genome reveals primary factors for plant terrestrial adaptation.</title>
        <authorList>
            <person name="Hori K."/>
            <person name="Maruyama F."/>
            <person name="Fujisawa T."/>
            <person name="Togashi T."/>
            <person name="Yamamoto N."/>
            <person name="Seo M."/>
            <person name="Sato S."/>
            <person name="Yamada T."/>
            <person name="Mori H."/>
            <person name="Tajima N."/>
            <person name="Moriyama T."/>
            <person name="Ikeuchi M."/>
            <person name="Watanabe M."/>
            <person name="Wada H."/>
            <person name="Kobayashi K."/>
            <person name="Saito M."/>
            <person name="Masuda T."/>
            <person name="Sasaki-Sekimoto Y."/>
            <person name="Mashiguchi K."/>
            <person name="Awai K."/>
            <person name="Shimojima M."/>
            <person name="Masuda S."/>
            <person name="Iwai M."/>
            <person name="Nobusawa T."/>
            <person name="Narise T."/>
            <person name="Kondo S."/>
            <person name="Saito H."/>
            <person name="Sato R."/>
            <person name="Murakawa M."/>
            <person name="Ihara Y."/>
            <person name="Oshima-Yamada Y."/>
            <person name="Ohtaka K."/>
            <person name="Satoh M."/>
            <person name="Sonobe K."/>
            <person name="Ishii M."/>
            <person name="Ohtani R."/>
            <person name="Kanamori-Sato M."/>
            <person name="Honoki R."/>
            <person name="Miyazaki D."/>
            <person name="Mochizuki H."/>
            <person name="Umetsu J."/>
            <person name="Higashi K."/>
            <person name="Shibata D."/>
            <person name="Kamiya Y."/>
            <person name="Sato N."/>
            <person name="Nakamura Y."/>
            <person name="Tabata S."/>
            <person name="Ida S."/>
            <person name="Kurokawa K."/>
            <person name="Ohta H."/>
        </authorList>
    </citation>
    <scope>NUCLEOTIDE SEQUENCE [LARGE SCALE GENOMIC DNA]</scope>
    <source>
        <strain evidence="8 9">NIES-2285</strain>
    </source>
</reference>
<dbReference type="GO" id="GO:0005634">
    <property type="term" value="C:nucleus"/>
    <property type="evidence" value="ECO:0000318"/>
    <property type="project" value="GO_Central"/>
</dbReference>
<keyword evidence="8" id="KW-0396">Initiation factor</keyword>
<feature type="region of interest" description="Disordered" evidence="7">
    <location>
        <begin position="342"/>
        <end position="510"/>
    </location>
</feature>
<dbReference type="PANTHER" id="PTHR12945:SF0">
    <property type="entry name" value="TRNA (ADENINE(58)-N(1))-METHYLTRANSFERASE NON-CATALYTIC SUBUNIT TRM6"/>
    <property type="match status" value="1"/>
</dbReference>
<comment type="similarity">
    <text evidence="2">Belongs to the TRM6/GCD10 family.</text>
</comment>
<proteinExistence type="inferred from homology"/>
<evidence type="ECO:0000256" key="5">
    <source>
        <dbReference type="ARBA" id="ARBA00023242"/>
    </source>
</evidence>
<dbReference type="GO" id="GO:0030488">
    <property type="term" value="P:tRNA methylation"/>
    <property type="evidence" value="ECO:0007669"/>
    <property type="project" value="InterPro"/>
</dbReference>
<keyword evidence="8" id="KW-0648">Protein biosynthesis</keyword>